<proteinExistence type="predicted"/>
<reference evidence="1 2" key="2">
    <citation type="journal article" date="2019" name="G3 (Bethesda)">
        <title>Hybrid Assembly of the Genome of the Entomopathogenic Nematode Steinernema carpocapsae Identifies the X-Chromosome.</title>
        <authorList>
            <person name="Serra L."/>
            <person name="Macchietto M."/>
            <person name="Macias-Munoz A."/>
            <person name="McGill C.J."/>
            <person name="Rodriguez I.M."/>
            <person name="Rodriguez B."/>
            <person name="Murad R."/>
            <person name="Mortazavi A."/>
        </authorList>
    </citation>
    <scope>NUCLEOTIDE SEQUENCE [LARGE SCALE GENOMIC DNA]</scope>
    <source>
        <strain evidence="1 2">ALL</strain>
    </source>
</reference>
<dbReference type="EMBL" id="AZBU02000005">
    <property type="protein sequence ID" value="TKR77585.1"/>
    <property type="molecule type" value="Genomic_DNA"/>
</dbReference>
<reference evidence="1 2" key="1">
    <citation type="journal article" date="2015" name="Genome Biol.">
        <title>Comparative genomics of Steinernema reveals deeply conserved gene regulatory networks.</title>
        <authorList>
            <person name="Dillman A.R."/>
            <person name="Macchietto M."/>
            <person name="Porter C.F."/>
            <person name="Rogers A."/>
            <person name="Williams B."/>
            <person name="Antoshechkin I."/>
            <person name="Lee M.M."/>
            <person name="Goodwin Z."/>
            <person name="Lu X."/>
            <person name="Lewis E.E."/>
            <person name="Goodrich-Blair H."/>
            <person name="Stock S.P."/>
            <person name="Adams B.J."/>
            <person name="Sternberg P.W."/>
            <person name="Mortazavi A."/>
        </authorList>
    </citation>
    <scope>NUCLEOTIDE SEQUENCE [LARGE SCALE GENOMIC DNA]</scope>
    <source>
        <strain evidence="1 2">ALL</strain>
    </source>
</reference>
<evidence type="ECO:0000313" key="1">
    <source>
        <dbReference type="EMBL" id="TKR77585.1"/>
    </source>
</evidence>
<keyword evidence="2" id="KW-1185">Reference proteome</keyword>
<dbReference type="Proteomes" id="UP000298663">
    <property type="component" value="Unassembled WGS sequence"/>
</dbReference>
<accession>A0A4V6A228</accession>
<protein>
    <submittedName>
        <fullName evidence="1">Uncharacterized protein</fullName>
    </submittedName>
</protein>
<sequence length="90" mass="10805">MENYSPVPDFEQILDTFEDLVNDQAKAIKALEEQQMAQFKKTPDWMIERVIKRIWKLVEELEAKICEKRIEMRFWVKSFADMIAVRPAQK</sequence>
<gene>
    <name evidence="1" type="ORF">L596_018527</name>
</gene>
<dbReference type="AlphaFoldDB" id="A0A4V6A228"/>
<organism evidence="1 2">
    <name type="scientific">Steinernema carpocapsae</name>
    <name type="common">Entomopathogenic nematode</name>
    <dbReference type="NCBI Taxonomy" id="34508"/>
    <lineage>
        <taxon>Eukaryota</taxon>
        <taxon>Metazoa</taxon>
        <taxon>Ecdysozoa</taxon>
        <taxon>Nematoda</taxon>
        <taxon>Chromadorea</taxon>
        <taxon>Rhabditida</taxon>
        <taxon>Tylenchina</taxon>
        <taxon>Panagrolaimomorpha</taxon>
        <taxon>Strongyloidoidea</taxon>
        <taxon>Steinernematidae</taxon>
        <taxon>Steinernema</taxon>
    </lineage>
</organism>
<name>A0A4V6A228_STECR</name>
<comment type="caution">
    <text evidence="1">The sequence shown here is derived from an EMBL/GenBank/DDBJ whole genome shotgun (WGS) entry which is preliminary data.</text>
</comment>
<evidence type="ECO:0000313" key="2">
    <source>
        <dbReference type="Proteomes" id="UP000298663"/>
    </source>
</evidence>